<dbReference type="EMBL" id="AVOT02002821">
    <property type="protein sequence ID" value="MBW0471638.1"/>
    <property type="molecule type" value="Genomic_DNA"/>
</dbReference>
<reference evidence="1" key="1">
    <citation type="submission" date="2021-03" db="EMBL/GenBank/DDBJ databases">
        <title>Draft genome sequence of rust myrtle Austropuccinia psidii MF-1, a brazilian biotype.</title>
        <authorList>
            <person name="Quecine M.C."/>
            <person name="Pachon D.M.R."/>
            <person name="Bonatelli M.L."/>
            <person name="Correr F.H."/>
            <person name="Franceschini L.M."/>
            <person name="Leite T.F."/>
            <person name="Margarido G.R.A."/>
            <person name="Almeida C.A."/>
            <person name="Ferrarezi J.A."/>
            <person name="Labate C.A."/>
        </authorList>
    </citation>
    <scope>NUCLEOTIDE SEQUENCE</scope>
    <source>
        <strain evidence="1">MF-1</strain>
    </source>
</reference>
<sequence length="161" mass="18056">MQILTPVQDPNASHAKPCTVNPCAGEASRKCQHFLMLFQALNASHANPYAFEGSQQLKNLPTTGQPPNNSNTSLCWCRLPMLHMLIRTLVQVPNNSNNSLCWCRLLKIHTQILMLVHLPNASHEHPYACTGSQCFTCTSLRLYRLPKIQPIPHAWAASQKF</sequence>
<dbReference type="Proteomes" id="UP000765509">
    <property type="component" value="Unassembled WGS sequence"/>
</dbReference>
<evidence type="ECO:0000313" key="1">
    <source>
        <dbReference type="EMBL" id="MBW0471638.1"/>
    </source>
</evidence>
<dbReference type="AlphaFoldDB" id="A0A9Q3GL77"/>
<proteinExistence type="predicted"/>
<comment type="caution">
    <text evidence="1">The sequence shown here is derived from an EMBL/GenBank/DDBJ whole genome shotgun (WGS) entry which is preliminary data.</text>
</comment>
<evidence type="ECO:0000313" key="2">
    <source>
        <dbReference type="Proteomes" id="UP000765509"/>
    </source>
</evidence>
<protein>
    <submittedName>
        <fullName evidence="1">Uncharacterized protein</fullName>
    </submittedName>
</protein>
<gene>
    <name evidence="1" type="ORF">O181_011353</name>
</gene>
<name>A0A9Q3GL77_9BASI</name>
<keyword evidence="2" id="KW-1185">Reference proteome</keyword>
<organism evidence="1 2">
    <name type="scientific">Austropuccinia psidii MF-1</name>
    <dbReference type="NCBI Taxonomy" id="1389203"/>
    <lineage>
        <taxon>Eukaryota</taxon>
        <taxon>Fungi</taxon>
        <taxon>Dikarya</taxon>
        <taxon>Basidiomycota</taxon>
        <taxon>Pucciniomycotina</taxon>
        <taxon>Pucciniomycetes</taxon>
        <taxon>Pucciniales</taxon>
        <taxon>Sphaerophragmiaceae</taxon>
        <taxon>Austropuccinia</taxon>
    </lineage>
</organism>
<accession>A0A9Q3GL77</accession>